<dbReference type="InterPro" id="IPR036380">
    <property type="entry name" value="Isochorismatase-like_sf"/>
</dbReference>
<keyword evidence="2" id="KW-0662">Pyridine nucleotide biosynthesis</keyword>
<dbReference type="AlphaFoldDB" id="A0A2X3JDX8"/>
<evidence type="ECO:0000256" key="5">
    <source>
        <dbReference type="ARBA" id="ARBA00037900"/>
    </source>
</evidence>
<keyword evidence="3" id="KW-0479">Metal-binding</keyword>
<sequence length="71" mass="7603">MAQRALLLIDLQNDFCAGGTLAVPEGDSIIEVANPLIELFNARGESVVASQDWHPVKHGSFASTQEAAPFH</sequence>
<gene>
    <name evidence="9" type="ORF">NCTC12120_07289</name>
</gene>
<dbReference type="Proteomes" id="UP000251197">
    <property type="component" value="Unassembled WGS sequence"/>
</dbReference>
<evidence type="ECO:0000256" key="3">
    <source>
        <dbReference type="ARBA" id="ARBA00022723"/>
    </source>
</evidence>
<evidence type="ECO:0000256" key="1">
    <source>
        <dbReference type="ARBA" id="ARBA00006336"/>
    </source>
</evidence>
<dbReference type="Pfam" id="PF00857">
    <property type="entry name" value="Isochorismatase"/>
    <property type="match status" value="1"/>
</dbReference>
<dbReference type="Gene3D" id="3.40.50.850">
    <property type="entry name" value="Isochorismatase-like"/>
    <property type="match status" value="1"/>
</dbReference>
<organism evidence="9 10">
    <name type="scientific">Cedecea neteri</name>
    <dbReference type="NCBI Taxonomy" id="158822"/>
    <lineage>
        <taxon>Bacteria</taxon>
        <taxon>Pseudomonadati</taxon>
        <taxon>Pseudomonadota</taxon>
        <taxon>Gammaproteobacteria</taxon>
        <taxon>Enterobacterales</taxon>
        <taxon>Enterobacteriaceae</taxon>
        <taxon>Cedecea</taxon>
    </lineage>
</organism>
<dbReference type="PANTHER" id="PTHR11080">
    <property type="entry name" value="PYRAZINAMIDASE/NICOTINAMIDASE"/>
    <property type="match status" value="1"/>
</dbReference>
<evidence type="ECO:0000313" key="10">
    <source>
        <dbReference type="Proteomes" id="UP000251197"/>
    </source>
</evidence>
<evidence type="ECO:0000256" key="4">
    <source>
        <dbReference type="ARBA" id="ARBA00022801"/>
    </source>
</evidence>
<dbReference type="GO" id="GO:0019363">
    <property type="term" value="P:pyridine nucleotide biosynthetic process"/>
    <property type="evidence" value="ECO:0007669"/>
    <property type="project" value="UniProtKB-KW"/>
</dbReference>
<evidence type="ECO:0000256" key="2">
    <source>
        <dbReference type="ARBA" id="ARBA00022642"/>
    </source>
</evidence>
<feature type="domain" description="Isochorismatase-like" evidence="8">
    <location>
        <begin position="5"/>
        <end position="56"/>
    </location>
</feature>
<comment type="similarity">
    <text evidence="1">Belongs to the isochorismatase family.</text>
</comment>
<dbReference type="InterPro" id="IPR000868">
    <property type="entry name" value="Isochorismatase-like_dom"/>
</dbReference>
<evidence type="ECO:0000313" key="9">
    <source>
        <dbReference type="EMBL" id="SQC94171.1"/>
    </source>
</evidence>
<proteinExistence type="inferred from homology"/>
<dbReference type="InterPro" id="IPR052347">
    <property type="entry name" value="Isochorismatase_Nicotinamidase"/>
</dbReference>
<evidence type="ECO:0000256" key="7">
    <source>
        <dbReference type="ARBA" id="ARBA00043224"/>
    </source>
</evidence>
<reference evidence="9 10" key="1">
    <citation type="submission" date="2018-06" db="EMBL/GenBank/DDBJ databases">
        <authorList>
            <consortium name="Pathogen Informatics"/>
            <person name="Doyle S."/>
        </authorList>
    </citation>
    <scope>NUCLEOTIDE SEQUENCE [LARGE SCALE GENOMIC DNA]</scope>
    <source>
        <strain evidence="9 10">NCTC12120</strain>
    </source>
</reference>
<evidence type="ECO:0000259" key="8">
    <source>
        <dbReference type="Pfam" id="PF00857"/>
    </source>
</evidence>
<dbReference type="EC" id="3.5.1.19" evidence="6"/>
<name>A0A2X3JDX8_9ENTR</name>
<keyword evidence="4" id="KW-0378">Hydrolase</keyword>
<comment type="pathway">
    <text evidence="5">Cofactor biosynthesis; nicotinate biosynthesis; nicotinate from nicotinamide: step 1/1.</text>
</comment>
<dbReference type="EMBL" id="UAVU01000012">
    <property type="protein sequence ID" value="SQC94171.1"/>
    <property type="molecule type" value="Genomic_DNA"/>
</dbReference>
<accession>A0A2X3JDX8</accession>
<evidence type="ECO:0000256" key="6">
    <source>
        <dbReference type="ARBA" id="ARBA00039017"/>
    </source>
</evidence>
<protein>
    <recommendedName>
        <fullName evidence="6">nicotinamidase</fullName>
        <ecNumber evidence="6">3.5.1.19</ecNumber>
    </recommendedName>
    <alternativeName>
        <fullName evidence="7">Nicotinamide deamidase</fullName>
    </alternativeName>
</protein>
<dbReference type="GO" id="GO:0046872">
    <property type="term" value="F:metal ion binding"/>
    <property type="evidence" value="ECO:0007669"/>
    <property type="project" value="UniProtKB-KW"/>
</dbReference>
<dbReference type="SUPFAM" id="SSF52499">
    <property type="entry name" value="Isochorismatase-like hydrolases"/>
    <property type="match status" value="1"/>
</dbReference>
<dbReference type="GO" id="GO:0008936">
    <property type="term" value="F:nicotinamidase activity"/>
    <property type="evidence" value="ECO:0007669"/>
    <property type="project" value="UniProtKB-EC"/>
</dbReference>
<dbReference type="PANTHER" id="PTHR11080:SF2">
    <property type="entry name" value="LD05707P"/>
    <property type="match status" value="1"/>
</dbReference>